<reference evidence="1 2" key="1">
    <citation type="journal article" date="2020" name="ISME J.">
        <title>Uncovering the hidden diversity of litter-decomposition mechanisms in mushroom-forming fungi.</title>
        <authorList>
            <person name="Floudas D."/>
            <person name="Bentzer J."/>
            <person name="Ahren D."/>
            <person name="Johansson T."/>
            <person name="Persson P."/>
            <person name="Tunlid A."/>
        </authorList>
    </citation>
    <scope>NUCLEOTIDE SEQUENCE [LARGE SCALE GENOMIC DNA]</scope>
    <source>
        <strain evidence="1 2">CBS 101986</strain>
    </source>
</reference>
<gene>
    <name evidence="1" type="ORF">D9619_009651</name>
</gene>
<sequence length="56" mass="6333">MSETPPGWFSSAMQAMQAHYPDDLFVMVKGSTEWRIRCLDCPAKSESSFIILDTGY</sequence>
<accession>A0A8H5BL14</accession>
<organism evidence="1 2">
    <name type="scientific">Psilocybe cf. subviscida</name>
    <dbReference type="NCBI Taxonomy" id="2480587"/>
    <lineage>
        <taxon>Eukaryota</taxon>
        <taxon>Fungi</taxon>
        <taxon>Dikarya</taxon>
        <taxon>Basidiomycota</taxon>
        <taxon>Agaricomycotina</taxon>
        <taxon>Agaricomycetes</taxon>
        <taxon>Agaricomycetidae</taxon>
        <taxon>Agaricales</taxon>
        <taxon>Agaricineae</taxon>
        <taxon>Strophariaceae</taxon>
        <taxon>Psilocybe</taxon>
    </lineage>
</organism>
<evidence type="ECO:0000313" key="2">
    <source>
        <dbReference type="Proteomes" id="UP000567179"/>
    </source>
</evidence>
<dbReference type="AlphaFoldDB" id="A0A8H5BL14"/>
<comment type="caution">
    <text evidence="1">The sequence shown here is derived from an EMBL/GenBank/DDBJ whole genome shotgun (WGS) entry which is preliminary data.</text>
</comment>
<keyword evidence="2" id="KW-1185">Reference proteome</keyword>
<evidence type="ECO:0000313" key="1">
    <source>
        <dbReference type="EMBL" id="KAF5325369.1"/>
    </source>
</evidence>
<protein>
    <submittedName>
        <fullName evidence="1">Uncharacterized protein</fullName>
    </submittedName>
</protein>
<dbReference type="Proteomes" id="UP000567179">
    <property type="component" value="Unassembled WGS sequence"/>
</dbReference>
<name>A0A8H5BL14_9AGAR</name>
<dbReference type="EMBL" id="JAACJJ010000015">
    <property type="protein sequence ID" value="KAF5325369.1"/>
    <property type="molecule type" value="Genomic_DNA"/>
</dbReference>
<proteinExistence type="predicted"/>